<name>A0A9W8TL51_9PEZI</name>
<dbReference type="EMBL" id="JANPWZ010001226">
    <property type="protein sequence ID" value="KAJ3567561.1"/>
    <property type="molecule type" value="Genomic_DNA"/>
</dbReference>
<comment type="caution">
    <text evidence="2">The sequence shown here is derived from an EMBL/GenBank/DDBJ whole genome shotgun (WGS) entry which is preliminary data.</text>
</comment>
<protein>
    <submittedName>
        <fullName evidence="2">Uncharacterized protein</fullName>
    </submittedName>
</protein>
<dbReference type="VEuPathDB" id="FungiDB:F4678DRAFT_471001"/>
<keyword evidence="3" id="KW-1185">Reference proteome</keyword>
<reference evidence="2" key="1">
    <citation type="submission" date="2022-07" db="EMBL/GenBank/DDBJ databases">
        <title>Genome Sequence of Xylaria arbuscula.</title>
        <authorList>
            <person name="Buettner E."/>
        </authorList>
    </citation>
    <scope>NUCLEOTIDE SEQUENCE</scope>
    <source>
        <strain evidence="2">VT107</strain>
    </source>
</reference>
<evidence type="ECO:0000256" key="1">
    <source>
        <dbReference type="SAM" id="MobiDB-lite"/>
    </source>
</evidence>
<organism evidence="2 3">
    <name type="scientific">Xylaria arbuscula</name>
    <dbReference type="NCBI Taxonomy" id="114810"/>
    <lineage>
        <taxon>Eukaryota</taxon>
        <taxon>Fungi</taxon>
        <taxon>Dikarya</taxon>
        <taxon>Ascomycota</taxon>
        <taxon>Pezizomycotina</taxon>
        <taxon>Sordariomycetes</taxon>
        <taxon>Xylariomycetidae</taxon>
        <taxon>Xylariales</taxon>
        <taxon>Xylariaceae</taxon>
        <taxon>Xylaria</taxon>
    </lineage>
</organism>
<accession>A0A9W8TL51</accession>
<sequence length="1052" mass="117203">MYLDQQALDLLRSQSKMLYELSSTMETWQQGKYGRYLSFCDCATLADVRKMWAFYGVERKGAESARFQSVLDKAKANRQNFVNPGRSSINLTGLRSASPAHLSCLQDLNTLNQHYWKHGITELKADIRSAATHSNPAFLTLGDGAVVHYGTDPLLGFHFAAVDAPLDSTDATVNRLPWREKYAALARAEFREWVVSYRERFPKNDVRVRFFIGDAVSFAHTLQRKRETSEITAHWYRDRYGVRPLVLDGPEYAPGARAPVQFDVIDTSNLCDHLGSLTLLTATSPLLPDVSAVLYTEALARNHKSYREVLDQVLCGHVPTLSTLLGLFPIEYWTNTSPMSIGDEMMLDTLMGGLSKNQKTSRQGGQMFLRTSWKRALCISSTITPLPQSIPIRFEPKLFAKTLYGVYVRMFLDEYWAHRLSNLDLEALRKSALDTVMEATMDLIEGRSNAPMGMNYYQELNVYLHMLGVFSTGVMKGWTKRNEDPILTPFLSSIRPVDGKWGDLRDWKNIPPVVCVTLRIPRNKLTVFTNMDLNKLVALGVHNSPTTVACFLPKLGLTLNVHETTLNDLDAVHVTRFAPNQKGFPIVTGFTRTALANDIGTRAESSLIAAVDQKTGAITSLIGQLDIMSSDLKQALTSRCEIKKSIVSPCKVTISLGQNPPLGLCFPIFIKQSSQKLRIARRSSHVEVVIQVAECSEWITYPDYIVPVRPLPGKPVNCNMPYLNLQKCPIIQIMQHSRLKWLVPHLSLAMSARERALREREDLPRSIGENVRLDFKESIFSIFVQFAGLQGTKSQVFCLNNAAHGGVHVIILASALRLDLANRAVVLDCAVLPLYDALMPDITGSLAKLQGFGVVVVQVNDAELQLWRHALPVYVERCRDWTHRDNCEYAISSSIPLNKGNRKRVLCSCGNGKFPPNFISNVLGWIGLSKYAVRATISPAFWAPFAEDMYSPDQGNLGKKKVANVEKTSVDSGCASCGKNKQADGGGLLNCARCMKVNYGEHYNTTATKARARWPAGYGRADPLCSPPKPITPPSTRALMDGKEPFNTVTIT</sequence>
<gene>
    <name evidence="2" type="ORF">NPX13_g6721</name>
</gene>
<dbReference type="AlphaFoldDB" id="A0A9W8TL51"/>
<evidence type="ECO:0000313" key="3">
    <source>
        <dbReference type="Proteomes" id="UP001148614"/>
    </source>
</evidence>
<feature type="region of interest" description="Disordered" evidence="1">
    <location>
        <begin position="1025"/>
        <end position="1052"/>
    </location>
</feature>
<evidence type="ECO:0000313" key="2">
    <source>
        <dbReference type="EMBL" id="KAJ3567561.1"/>
    </source>
</evidence>
<proteinExistence type="predicted"/>
<dbReference type="Proteomes" id="UP001148614">
    <property type="component" value="Unassembled WGS sequence"/>
</dbReference>